<dbReference type="GeneID" id="8745375"/>
<keyword evidence="2" id="KW-0325">Glycoprotein</keyword>
<dbReference type="PANTHER" id="PTHR42970:SF1">
    <property type="entry name" value="PECTATE LYASE C-RELATED"/>
    <property type="match status" value="1"/>
</dbReference>
<feature type="compositionally biased region" description="Acidic residues" evidence="4">
    <location>
        <begin position="53"/>
        <end position="64"/>
    </location>
</feature>
<dbReference type="InterPro" id="IPR012334">
    <property type="entry name" value="Pectin_lyas_fold"/>
</dbReference>
<keyword evidence="6" id="KW-0614">Plasmid</keyword>
<dbReference type="CAZy" id="PL1">
    <property type="family name" value="Polysaccharide Lyase Family 1"/>
</dbReference>
<evidence type="ECO:0000313" key="6">
    <source>
        <dbReference type="EMBL" id="ADB63557.1"/>
    </source>
</evidence>
<dbReference type="Proteomes" id="UP000001903">
    <property type="component" value="Plasmid pHTUR02"/>
</dbReference>
<sequence length="467" mass="49131">MDRASGSRSQPTDRRRCSRRTLLTLSGVGLTGTLAGCTGSESDDSGETPAGENGDENGTDESSTEDSAGFDASFLGESASSHVGATDGFADASWLSETEPEVYTVTSLEGSGEGSLREAIDRRGPRIVVFEVGGVVDLEGASIEVDRPGLYVAGQTAPSPGITIIRGGIRVDADNVLLQHIRVRPGDEIPSEIDCLSNAGGSNVIFDHCSASWGTDESVSTNSGREKPDITFSNNLIAECLNDSIHPKGAHSYGTLVMDRSKRVTIAGNLWANTVARHPRLKGGTSSVVANNVGYNFERALNLGGGVDDETTASIVGNYYRAGPRTPTDDAVVGTTYTDAKGPITAYIAYNETDPSSMPVTGNEGGITMASQRPLWPDDLKTVRGGQAYDTVLSGVGARPADRTAHDERILEHVREGMGAIIDSQEDVGGYPDLEETTHALDVPDEGVGEWLAQWARAVEDPAASPL</sequence>
<dbReference type="InterPro" id="IPR052063">
    <property type="entry name" value="Polysaccharide_Lyase_1"/>
</dbReference>
<dbReference type="KEGG" id="htu:Htur_4785"/>
<feature type="domain" description="Pectate lyase" evidence="5">
    <location>
        <begin position="98"/>
        <end position="326"/>
    </location>
</feature>
<feature type="compositionally biased region" description="Low complexity" evidence="4">
    <location>
        <begin position="20"/>
        <end position="36"/>
    </location>
</feature>
<dbReference type="HOGENOM" id="CLU_036782_0_0_2"/>
<dbReference type="GO" id="GO:0016829">
    <property type="term" value="F:lyase activity"/>
    <property type="evidence" value="ECO:0007669"/>
    <property type="project" value="UniProtKB-KW"/>
</dbReference>
<dbReference type="GO" id="GO:0046872">
    <property type="term" value="F:metal ion binding"/>
    <property type="evidence" value="ECO:0007669"/>
    <property type="project" value="UniProtKB-KW"/>
</dbReference>
<keyword evidence="3" id="KW-0456">Lyase</keyword>
<dbReference type="InterPro" id="IPR011050">
    <property type="entry name" value="Pectin_lyase_fold/virulence"/>
</dbReference>
<name>D2S2G0_HALTV</name>
<evidence type="ECO:0000256" key="1">
    <source>
        <dbReference type="ARBA" id="ARBA00022723"/>
    </source>
</evidence>
<protein>
    <recommendedName>
        <fullName evidence="5">Pectate lyase domain-containing protein</fullName>
    </recommendedName>
</protein>
<dbReference type="OrthoDB" id="18576at2157"/>
<evidence type="ECO:0000256" key="3">
    <source>
        <dbReference type="ARBA" id="ARBA00023239"/>
    </source>
</evidence>
<dbReference type="Gene3D" id="2.160.20.10">
    <property type="entry name" value="Single-stranded right-handed beta-helix, Pectin lyase-like"/>
    <property type="match status" value="1"/>
</dbReference>
<keyword evidence="1" id="KW-0479">Metal-binding</keyword>
<evidence type="ECO:0000313" key="7">
    <source>
        <dbReference type="Proteomes" id="UP000001903"/>
    </source>
</evidence>
<dbReference type="InterPro" id="IPR002022">
    <property type="entry name" value="Pec_lyase"/>
</dbReference>
<evidence type="ECO:0000256" key="4">
    <source>
        <dbReference type="SAM" id="MobiDB-lite"/>
    </source>
</evidence>
<dbReference type="SUPFAM" id="SSF51126">
    <property type="entry name" value="Pectin lyase-like"/>
    <property type="match status" value="1"/>
</dbReference>
<dbReference type="SMART" id="SM00656">
    <property type="entry name" value="Amb_all"/>
    <property type="match status" value="1"/>
</dbReference>
<accession>D2S2G0</accession>
<feature type="compositionally biased region" description="Basic and acidic residues" evidence="4">
    <location>
        <begin position="1"/>
        <end position="15"/>
    </location>
</feature>
<dbReference type="RefSeq" id="WP_012945800.1">
    <property type="nucleotide sequence ID" value="NC_013745.1"/>
</dbReference>
<evidence type="ECO:0000256" key="2">
    <source>
        <dbReference type="ARBA" id="ARBA00023180"/>
    </source>
</evidence>
<evidence type="ECO:0000259" key="5">
    <source>
        <dbReference type="SMART" id="SM00656"/>
    </source>
</evidence>
<keyword evidence="7" id="KW-1185">Reference proteome</keyword>
<geneLocation type="plasmid" evidence="6 7">
    <name>pHTUR02</name>
</geneLocation>
<dbReference type="EMBL" id="CP001862">
    <property type="protein sequence ID" value="ADB63557.1"/>
    <property type="molecule type" value="Genomic_DNA"/>
</dbReference>
<dbReference type="PANTHER" id="PTHR42970">
    <property type="entry name" value="PECTATE LYASE C-RELATED"/>
    <property type="match status" value="1"/>
</dbReference>
<organism evidence="6 7">
    <name type="scientific">Haloterrigena turkmenica (strain ATCC 51198 / DSM 5511 / JCM 9101 / NCIMB 13204 / VKM B-1734 / 4k)</name>
    <name type="common">Halococcus turkmenicus</name>
    <dbReference type="NCBI Taxonomy" id="543526"/>
    <lineage>
        <taxon>Archaea</taxon>
        <taxon>Methanobacteriati</taxon>
        <taxon>Methanobacteriota</taxon>
        <taxon>Stenosarchaea group</taxon>
        <taxon>Halobacteria</taxon>
        <taxon>Halobacteriales</taxon>
        <taxon>Natrialbaceae</taxon>
        <taxon>Haloterrigena</taxon>
    </lineage>
</organism>
<reference evidence="6 7" key="1">
    <citation type="journal article" date="2010" name="Stand. Genomic Sci.">
        <title>Complete genome sequence of Haloterrigena turkmenica type strain (4k).</title>
        <authorList>
            <person name="Saunders E."/>
            <person name="Tindall B.J."/>
            <person name="Fahnrich R."/>
            <person name="Lapidus A."/>
            <person name="Copeland A."/>
            <person name="Del Rio T.G."/>
            <person name="Lucas S."/>
            <person name="Chen F."/>
            <person name="Tice H."/>
            <person name="Cheng J.F."/>
            <person name="Han C."/>
            <person name="Detter J.C."/>
            <person name="Bruce D."/>
            <person name="Goodwin L."/>
            <person name="Chain P."/>
            <person name="Pitluck S."/>
            <person name="Pati A."/>
            <person name="Ivanova N."/>
            <person name="Mavromatis K."/>
            <person name="Chen A."/>
            <person name="Palaniappan K."/>
            <person name="Land M."/>
            <person name="Hauser L."/>
            <person name="Chang Y.J."/>
            <person name="Jeffries C.D."/>
            <person name="Brettin T."/>
            <person name="Rohde M."/>
            <person name="Goker M."/>
            <person name="Bristow J."/>
            <person name="Eisen J.A."/>
            <person name="Markowitz V."/>
            <person name="Hugenholtz P."/>
            <person name="Klenk H.P."/>
            <person name="Kyrpides N.C."/>
        </authorList>
    </citation>
    <scope>NUCLEOTIDE SEQUENCE [LARGE SCALE GENOMIC DNA]</scope>
    <source>
        <strain evidence="7">ATCC 51198 / DSM 5511 / JCM 9101 / NCIMB 13204 / VKM B-1734 / 4k</strain>
    </source>
</reference>
<gene>
    <name evidence="6" type="ordered locus">Htur_4785</name>
</gene>
<proteinExistence type="predicted"/>
<feature type="region of interest" description="Disordered" evidence="4">
    <location>
        <begin position="1"/>
        <end position="71"/>
    </location>
</feature>
<dbReference type="AlphaFoldDB" id="D2S2G0"/>